<dbReference type="PROSITE" id="PS50076">
    <property type="entry name" value="DNAJ_2"/>
    <property type="match status" value="1"/>
</dbReference>
<comment type="caution">
    <text evidence="3">The sequence shown here is derived from an EMBL/GenBank/DDBJ whole genome shotgun (WGS) entry which is preliminary data.</text>
</comment>
<evidence type="ECO:0000259" key="2">
    <source>
        <dbReference type="PROSITE" id="PS50076"/>
    </source>
</evidence>
<dbReference type="PANTHER" id="PTHR44873:SF1">
    <property type="entry name" value="DNAJ HOMOLOG SUBFAMILY C MEMBER 30, MITOCHONDRIAL"/>
    <property type="match status" value="1"/>
</dbReference>
<feature type="compositionally biased region" description="Basic and acidic residues" evidence="1">
    <location>
        <begin position="149"/>
        <end position="177"/>
    </location>
</feature>
<dbReference type="Gene3D" id="1.10.287.110">
    <property type="entry name" value="DnaJ domain"/>
    <property type="match status" value="1"/>
</dbReference>
<dbReference type="InterPro" id="IPR001623">
    <property type="entry name" value="DnaJ_domain"/>
</dbReference>
<evidence type="ECO:0000256" key="1">
    <source>
        <dbReference type="SAM" id="MobiDB-lite"/>
    </source>
</evidence>
<dbReference type="SUPFAM" id="SSF46565">
    <property type="entry name" value="Chaperone J-domain"/>
    <property type="match status" value="1"/>
</dbReference>
<feature type="domain" description="J" evidence="2">
    <location>
        <begin position="16"/>
        <end position="86"/>
    </location>
</feature>
<sequence>MRFSSNGGKGNGKKIDPYKVLGVSAVASQETIKSTYYRECMKSHPDAIKRMGDPDADKKSERFLEVQAAYDIIDTPEKRACYDAAILEEERQARRAQAAAAAATPQPAQATRAAEHRETSRMNSQASSSGANKFARPGVQDWITRHRKLKEEADAQREKNLAAQREKNLAARRAKDEAVRKHREWIAQAQREQCDREAALRDREKPKTPARPEKVNGRPAKKQESKEEHKQKPSPEDEKGADGVRVAIFRVQNGTQIPDLEKALASSAVGAVADFQIPPSGAARLEFLNPDGAHKLQDLIRGRRFMVNGKPVEEVTLQATGQPLPQDPLASRCLMLVDLFQKMPIPDENDFRFLFRQNRLDCSWIGVRRLSRKRTEIRFSSWQDAAKAKGILDSQFPYLDVRYALDPATGNSESLPTLQSLLTGEALPAFLWKYMRDCVVVFCILVSISTVYNFSRQKRFNETKLHDQNADGGEEGKPVHEIDCFRA</sequence>
<dbReference type="InterPro" id="IPR036869">
    <property type="entry name" value="J_dom_sf"/>
</dbReference>
<protein>
    <recommendedName>
        <fullName evidence="2">J domain-containing protein</fullName>
    </recommendedName>
</protein>
<evidence type="ECO:0000313" key="3">
    <source>
        <dbReference type="EMBL" id="KAL1864901.1"/>
    </source>
</evidence>
<dbReference type="Pfam" id="PF00226">
    <property type="entry name" value="DnaJ"/>
    <property type="match status" value="1"/>
</dbReference>
<dbReference type="SMART" id="SM00271">
    <property type="entry name" value="DnaJ"/>
    <property type="match status" value="1"/>
</dbReference>
<proteinExistence type="predicted"/>
<dbReference type="PANTHER" id="PTHR44873">
    <property type="entry name" value="DNAJ HOMOLOG SUBFAMILY C MEMBER 30, MITOCHONDRIAL"/>
    <property type="match status" value="1"/>
</dbReference>
<feature type="region of interest" description="Disordered" evidence="1">
    <location>
        <begin position="92"/>
        <end position="177"/>
    </location>
</feature>
<dbReference type="Proteomes" id="UP001583177">
    <property type="component" value="Unassembled WGS sequence"/>
</dbReference>
<accession>A0ABR3WMM3</accession>
<keyword evidence="4" id="KW-1185">Reference proteome</keyword>
<dbReference type="PRINTS" id="PR00625">
    <property type="entry name" value="JDOMAIN"/>
</dbReference>
<feature type="compositionally biased region" description="Polar residues" evidence="1">
    <location>
        <begin position="121"/>
        <end position="131"/>
    </location>
</feature>
<dbReference type="EMBL" id="JAWRVE010000065">
    <property type="protein sequence ID" value="KAL1864901.1"/>
    <property type="molecule type" value="Genomic_DNA"/>
</dbReference>
<feature type="region of interest" description="Disordered" evidence="1">
    <location>
        <begin position="190"/>
        <end position="243"/>
    </location>
</feature>
<organism evidence="3 4">
    <name type="scientific">Diaporthe australafricana</name>
    <dbReference type="NCBI Taxonomy" id="127596"/>
    <lineage>
        <taxon>Eukaryota</taxon>
        <taxon>Fungi</taxon>
        <taxon>Dikarya</taxon>
        <taxon>Ascomycota</taxon>
        <taxon>Pezizomycotina</taxon>
        <taxon>Sordariomycetes</taxon>
        <taxon>Sordariomycetidae</taxon>
        <taxon>Diaporthales</taxon>
        <taxon>Diaporthaceae</taxon>
        <taxon>Diaporthe</taxon>
    </lineage>
</organism>
<feature type="compositionally biased region" description="Basic and acidic residues" evidence="1">
    <location>
        <begin position="192"/>
        <end position="242"/>
    </location>
</feature>
<name>A0ABR3WMM3_9PEZI</name>
<reference evidence="3 4" key="1">
    <citation type="journal article" date="2024" name="IMA Fungus">
        <title>IMA Genome - F19 : A genome assembly and annotation guide to empower mycologists, including annotated draft genome sequences of Ceratocystis pirilliformis, Diaporthe australafricana, Fusarium ophioides, Paecilomyces lecythidis, and Sporothrix stenoceras.</title>
        <authorList>
            <person name="Aylward J."/>
            <person name="Wilson A.M."/>
            <person name="Visagie C.M."/>
            <person name="Spraker J."/>
            <person name="Barnes I."/>
            <person name="Buitendag C."/>
            <person name="Ceriani C."/>
            <person name="Del Mar Angel L."/>
            <person name="du Plessis D."/>
            <person name="Fuchs T."/>
            <person name="Gasser K."/>
            <person name="Kramer D."/>
            <person name="Li W."/>
            <person name="Munsamy K."/>
            <person name="Piso A."/>
            <person name="Price J.L."/>
            <person name="Sonnekus B."/>
            <person name="Thomas C."/>
            <person name="van der Nest A."/>
            <person name="van Dijk A."/>
            <person name="van Heerden A."/>
            <person name="van Vuuren N."/>
            <person name="Yilmaz N."/>
            <person name="Duong T.A."/>
            <person name="van der Merwe N.A."/>
            <person name="Wingfield M.J."/>
            <person name="Wingfield B.D."/>
        </authorList>
    </citation>
    <scope>NUCLEOTIDE SEQUENCE [LARGE SCALE GENOMIC DNA]</scope>
    <source>
        <strain evidence="3 4">CMW 18300</strain>
    </source>
</reference>
<feature type="compositionally biased region" description="Low complexity" evidence="1">
    <location>
        <begin position="95"/>
        <end position="112"/>
    </location>
</feature>
<evidence type="ECO:0000313" key="4">
    <source>
        <dbReference type="Proteomes" id="UP001583177"/>
    </source>
</evidence>
<dbReference type="CDD" id="cd06257">
    <property type="entry name" value="DnaJ"/>
    <property type="match status" value="1"/>
</dbReference>
<dbReference type="InterPro" id="IPR053025">
    <property type="entry name" value="Mito_ATP_Synthase-Asso"/>
</dbReference>
<gene>
    <name evidence="3" type="ORF">Daus18300_007468</name>
</gene>